<proteinExistence type="predicted"/>
<dbReference type="Proteomes" id="UP000298663">
    <property type="component" value="Unassembled WGS sequence"/>
</dbReference>
<reference evidence="1 2" key="2">
    <citation type="journal article" date="2019" name="G3 (Bethesda)">
        <title>Hybrid Assembly of the Genome of the Entomopathogenic Nematode Steinernema carpocapsae Identifies the X-Chromosome.</title>
        <authorList>
            <person name="Serra L."/>
            <person name="Macchietto M."/>
            <person name="Macias-Munoz A."/>
            <person name="McGill C.J."/>
            <person name="Rodriguez I.M."/>
            <person name="Rodriguez B."/>
            <person name="Murad R."/>
            <person name="Mortazavi A."/>
        </authorList>
    </citation>
    <scope>NUCLEOTIDE SEQUENCE [LARGE SCALE GENOMIC DNA]</scope>
    <source>
        <strain evidence="1 2">ALL</strain>
    </source>
</reference>
<evidence type="ECO:0000313" key="2">
    <source>
        <dbReference type="Proteomes" id="UP000298663"/>
    </source>
</evidence>
<protein>
    <submittedName>
        <fullName evidence="1">Uncharacterized protein</fullName>
    </submittedName>
</protein>
<dbReference type="EMBL" id="AZBU02000003">
    <property type="protein sequence ID" value="TKR87147.1"/>
    <property type="molecule type" value="Genomic_DNA"/>
</dbReference>
<sequence>MFVSSNVDMTNNIAFGPIGMAAAVTATCPCSDGTRYFFNTTTQTDWNQIIGNNMQEFVLRCPGTMACVCSSPTVCYMPSTDNIDLVFAPFCSGGTCASYMLLMANAATDAMNPAAGSTGSPITYGSQLDASGNFMMLPDSYQQINAVGCGGCPLQMNC</sequence>
<gene>
    <name evidence="1" type="ORF">L596_011599</name>
</gene>
<evidence type="ECO:0000313" key="1">
    <source>
        <dbReference type="EMBL" id="TKR87147.1"/>
    </source>
</evidence>
<dbReference type="AlphaFoldDB" id="A0A4U5NUE9"/>
<name>A0A4U5NUE9_STECR</name>
<accession>A0A4U5NUE9</accession>
<comment type="caution">
    <text evidence="1">The sequence shown here is derived from an EMBL/GenBank/DDBJ whole genome shotgun (WGS) entry which is preliminary data.</text>
</comment>
<dbReference type="OrthoDB" id="5850563at2759"/>
<organism evidence="1 2">
    <name type="scientific">Steinernema carpocapsae</name>
    <name type="common">Entomopathogenic nematode</name>
    <dbReference type="NCBI Taxonomy" id="34508"/>
    <lineage>
        <taxon>Eukaryota</taxon>
        <taxon>Metazoa</taxon>
        <taxon>Ecdysozoa</taxon>
        <taxon>Nematoda</taxon>
        <taxon>Chromadorea</taxon>
        <taxon>Rhabditida</taxon>
        <taxon>Tylenchina</taxon>
        <taxon>Panagrolaimomorpha</taxon>
        <taxon>Strongyloidoidea</taxon>
        <taxon>Steinernematidae</taxon>
        <taxon>Steinernema</taxon>
    </lineage>
</organism>
<keyword evidence="2" id="KW-1185">Reference proteome</keyword>
<reference evidence="1 2" key="1">
    <citation type="journal article" date="2015" name="Genome Biol.">
        <title>Comparative genomics of Steinernema reveals deeply conserved gene regulatory networks.</title>
        <authorList>
            <person name="Dillman A.R."/>
            <person name="Macchietto M."/>
            <person name="Porter C.F."/>
            <person name="Rogers A."/>
            <person name="Williams B."/>
            <person name="Antoshechkin I."/>
            <person name="Lee M.M."/>
            <person name="Goodwin Z."/>
            <person name="Lu X."/>
            <person name="Lewis E.E."/>
            <person name="Goodrich-Blair H."/>
            <person name="Stock S.P."/>
            <person name="Adams B.J."/>
            <person name="Sternberg P.W."/>
            <person name="Mortazavi A."/>
        </authorList>
    </citation>
    <scope>NUCLEOTIDE SEQUENCE [LARGE SCALE GENOMIC DNA]</scope>
    <source>
        <strain evidence="1 2">ALL</strain>
    </source>
</reference>